<dbReference type="VEuPathDB" id="FungiDB:RhiirFUN_023230"/>
<dbReference type="EMBL" id="LLXH01004831">
    <property type="protein sequence ID" value="PKC52990.1"/>
    <property type="molecule type" value="Genomic_DNA"/>
</dbReference>
<feature type="domain" description="ZSWIM1/3 RNaseH-like" evidence="1">
    <location>
        <begin position="79"/>
        <end position="183"/>
    </location>
</feature>
<reference evidence="2 3" key="2">
    <citation type="submission" date="2017-10" db="EMBL/GenBank/DDBJ databases">
        <title>Genome analyses suggest a sexual origin of heterokaryosis in a supposedly ancient asexual fungus.</title>
        <authorList>
            <person name="Corradi N."/>
            <person name="Sedzielewska K."/>
            <person name="Noel J."/>
            <person name="Charron P."/>
            <person name="Farinelli L."/>
            <person name="Marton T."/>
            <person name="Kruger M."/>
            <person name="Pelin A."/>
            <person name="Brachmann A."/>
            <person name="Corradi N."/>
        </authorList>
    </citation>
    <scope>NUCLEOTIDE SEQUENCE [LARGE SCALE GENOMIC DNA]</scope>
    <source>
        <strain evidence="2 3">A1</strain>
    </source>
</reference>
<dbReference type="AlphaFoldDB" id="A0A2N0QPK8"/>
<proteinExistence type="predicted"/>
<organism evidence="2 3">
    <name type="scientific">Rhizophagus irregularis</name>
    <dbReference type="NCBI Taxonomy" id="588596"/>
    <lineage>
        <taxon>Eukaryota</taxon>
        <taxon>Fungi</taxon>
        <taxon>Fungi incertae sedis</taxon>
        <taxon>Mucoromycota</taxon>
        <taxon>Glomeromycotina</taxon>
        <taxon>Glomeromycetes</taxon>
        <taxon>Glomerales</taxon>
        <taxon>Glomeraceae</taxon>
        <taxon>Rhizophagus</taxon>
    </lineage>
</organism>
<dbReference type="VEuPathDB" id="FungiDB:RhiirA1_480252"/>
<dbReference type="Pfam" id="PF21056">
    <property type="entry name" value="ZSWIM1-3_RNaseH-like"/>
    <property type="match status" value="1"/>
</dbReference>
<dbReference type="InterPro" id="IPR048324">
    <property type="entry name" value="ZSWIM1-3_RNaseH-like"/>
</dbReference>
<reference evidence="2 3" key="1">
    <citation type="submission" date="2017-10" db="EMBL/GenBank/DDBJ databases">
        <title>Extensive intraspecific genome diversity in a model arbuscular mycorrhizal fungus.</title>
        <authorList>
            <person name="Chen E.C.H."/>
            <person name="Morin E."/>
            <person name="Baudet D."/>
            <person name="Noel J."/>
            <person name="Ndikumana S."/>
            <person name="Charron P."/>
            <person name="St-Onge C."/>
            <person name="Giorgi J."/>
            <person name="Grigoriev I.V."/>
            <person name="Roux C."/>
            <person name="Martin F.M."/>
            <person name="Corradi N."/>
        </authorList>
    </citation>
    <scope>NUCLEOTIDE SEQUENCE [LARGE SCALE GENOMIC DNA]</scope>
    <source>
        <strain evidence="2 3">A1</strain>
    </source>
</reference>
<evidence type="ECO:0000259" key="1">
    <source>
        <dbReference type="Pfam" id="PF21056"/>
    </source>
</evidence>
<gene>
    <name evidence="2" type="ORF">RhiirA1_480252</name>
</gene>
<accession>A0A2N0QPK8</accession>
<name>A0A2N0QPK8_9GLOM</name>
<protein>
    <recommendedName>
        <fullName evidence="1">ZSWIM1/3 RNaseH-like domain-containing protein</fullName>
    </recommendedName>
</protein>
<evidence type="ECO:0000313" key="2">
    <source>
        <dbReference type="EMBL" id="PKC52990.1"/>
    </source>
</evidence>
<dbReference type="Proteomes" id="UP000232688">
    <property type="component" value="Unassembled WGS sequence"/>
</dbReference>
<comment type="caution">
    <text evidence="2">The sequence shown here is derived from an EMBL/GenBank/DDBJ whole genome shotgun (WGS) entry which is preliminary data.</text>
</comment>
<sequence length="214" mass="24945">MTSGDPSLEVVQVERYKNSPNHTHSLSEVDRLKWPKVIRSLVEIEVAKNYPPPAITSAVKEYATLELDLGYLVKNFCISQRSTKGTVFVHPEQLKKLERHGWLTFIDSTHKTNRYDWRLFTLYVRDTFRCWNVGAHFFINNENANTVAEALTIIRNKYCYWSSRYILADHSNIEAKSIKKTFSGIDAGEQECQVLLCVVHVMRMWMQKINEKKT</sequence>
<evidence type="ECO:0000313" key="3">
    <source>
        <dbReference type="Proteomes" id="UP000232688"/>
    </source>
</evidence>